<feature type="transmembrane region" description="Helical" evidence="6">
    <location>
        <begin position="235"/>
        <end position="255"/>
    </location>
</feature>
<dbReference type="GO" id="GO:0005886">
    <property type="term" value="C:plasma membrane"/>
    <property type="evidence" value="ECO:0007669"/>
    <property type="project" value="TreeGrafter"/>
</dbReference>
<dbReference type="GO" id="GO:0042391">
    <property type="term" value="P:regulation of membrane potential"/>
    <property type="evidence" value="ECO:0007669"/>
    <property type="project" value="TreeGrafter"/>
</dbReference>
<dbReference type="PANTHER" id="PTHR10217">
    <property type="entry name" value="VOLTAGE AND LIGAND GATED POTASSIUM CHANNEL"/>
    <property type="match status" value="1"/>
</dbReference>
<evidence type="ECO:0000256" key="3">
    <source>
        <dbReference type="ARBA" id="ARBA00022989"/>
    </source>
</evidence>
<dbReference type="InterPro" id="IPR018490">
    <property type="entry name" value="cNMP-bd_dom_sf"/>
</dbReference>
<evidence type="ECO:0000256" key="6">
    <source>
        <dbReference type="SAM" id="Phobius"/>
    </source>
</evidence>
<proteinExistence type="predicted"/>
<dbReference type="Proteomes" id="UP000604046">
    <property type="component" value="Unassembled WGS sequence"/>
</dbReference>
<evidence type="ECO:0000313" key="9">
    <source>
        <dbReference type="Proteomes" id="UP000604046"/>
    </source>
</evidence>
<feature type="region of interest" description="Disordered" evidence="5">
    <location>
        <begin position="1"/>
        <end position="28"/>
    </location>
</feature>
<dbReference type="InterPro" id="IPR005821">
    <property type="entry name" value="Ion_trans_dom"/>
</dbReference>
<comment type="subcellular location">
    <subcellularLocation>
        <location evidence="1">Membrane</location>
        <topology evidence="1">Multi-pass membrane protein</topology>
    </subcellularLocation>
</comment>
<dbReference type="OrthoDB" id="421226at2759"/>
<feature type="transmembrane region" description="Helical" evidence="6">
    <location>
        <begin position="465"/>
        <end position="483"/>
    </location>
</feature>
<comment type="caution">
    <text evidence="8">The sequence shown here is derived from an EMBL/GenBank/DDBJ whole genome shotgun (WGS) entry which is preliminary data.</text>
</comment>
<reference evidence="8" key="1">
    <citation type="submission" date="2021-02" db="EMBL/GenBank/DDBJ databases">
        <authorList>
            <person name="Dougan E. K."/>
            <person name="Rhodes N."/>
            <person name="Thang M."/>
            <person name="Chan C."/>
        </authorList>
    </citation>
    <scope>NUCLEOTIDE SEQUENCE</scope>
</reference>
<dbReference type="Gene3D" id="1.10.287.70">
    <property type="match status" value="1"/>
</dbReference>
<feature type="domain" description="Ion transport" evidence="7">
    <location>
        <begin position="236"/>
        <end position="493"/>
    </location>
</feature>
<keyword evidence="3 6" id="KW-1133">Transmembrane helix</keyword>
<keyword evidence="2 6" id="KW-0812">Transmembrane</keyword>
<evidence type="ECO:0000256" key="1">
    <source>
        <dbReference type="ARBA" id="ARBA00004141"/>
    </source>
</evidence>
<keyword evidence="4 6" id="KW-0472">Membrane</keyword>
<dbReference type="InterPro" id="IPR014710">
    <property type="entry name" value="RmlC-like_jellyroll"/>
</dbReference>
<evidence type="ECO:0000256" key="5">
    <source>
        <dbReference type="SAM" id="MobiDB-lite"/>
    </source>
</evidence>
<feature type="transmembrane region" description="Helical" evidence="6">
    <location>
        <begin position="267"/>
        <end position="289"/>
    </location>
</feature>
<dbReference type="SUPFAM" id="SSF81324">
    <property type="entry name" value="Voltage-gated potassium channels"/>
    <property type="match status" value="1"/>
</dbReference>
<name>A0A812L6J5_9DINO</name>
<gene>
    <name evidence="8" type="primary">HCN2</name>
    <name evidence="8" type="ORF">SNAT2548_LOCUS10573</name>
</gene>
<feature type="compositionally biased region" description="Basic and acidic residues" evidence="5">
    <location>
        <begin position="64"/>
        <end position="73"/>
    </location>
</feature>
<feature type="compositionally biased region" description="Low complexity" evidence="5">
    <location>
        <begin position="74"/>
        <end position="98"/>
    </location>
</feature>
<organism evidence="8 9">
    <name type="scientific">Symbiodinium natans</name>
    <dbReference type="NCBI Taxonomy" id="878477"/>
    <lineage>
        <taxon>Eukaryota</taxon>
        <taxon>Sar</taxon>
        <taxon>Alveolata</taxon>
        <taxon>Dinophyceae</taxon>
        <taxon>Suessiales</taxon>
        <taxon>Symbiodiniaceae</taxon>
        <taxon>Symbiodinium</taxon>
    </lineage>
</organism>
<sequence>MDGAKRERYDGGEGFSGRARAGSKDKNSLTSLQDVVEALQDLSHKYDQEVQELRATVAKLTAENRKLMRRTSDSDGSTTATNTGTSSGPSSSIQDSNSPKPTSKITSYIAEEPDKGEFEDDCLSPPLVDVEVLEEISPLEYEARRQAANGSENIASDSYNRGITSVFKLKDLWASDVLSKARNPQAASVPPPSTTSTALRLRPTVAVNAAAMGMAELYQGWVSRFIARPGDRKRLFWDCCGLLFIVYDCIAIPINVFDPPVTTFTMFMDWLTLIFWTLNIGATLTTGLVKQGVEVLSPKEILKSYLRTWFIIDVLTLGPDWTLEIVARTTSVSETGEGSWGDGAGSQTMRLLRVLRFVRIARLLRLLKLKLLLEAIGDALPMSDYATIVARVAQMVAVLLYLNHVIACIFYATASLTTGQTTWTAEYGLLSRPWTDQYAVALHWSLTQFTPASMDVQPQNSVERCFAISVVIFALVGFSYVVGDISSCLTQLRQMSETSSKEFRKLRNFMRMHKVPRMLALRVTKFAEHAYSKQREAMPMSKVTLLNLISEQLLGELTFAMNKPHLVVHPLFETMELNATLFLQRMCIKALAPKQLAHNDFLFVAGEQAKELTFLTSGMLLYKKVLTAHSHEEYVQIDCDWITEQALWLTSWEHVGTAESLGESTLVSIDSEAFASVVEQSSTALVRLVQLYARQFIAWINELQVQQLSDVVQGDVMGDKIRSCIPENLARSTS</sequence>
<dbReference type="InterPro" id="IPR050818">
    <property type="entry name" value="KCNH_animal-type"/>
</dbReference>
<dbReference type="GO" id="GO:0005249">
    <property type="term" value="F:voltage-gated potassium channel activity"/>
    <property type="evidence" value="ECO:0007669"/>
    <property type="project" value="TreeGrafter"/>
</dbReference>
<keyword evidence="9" id="KW-1185">Reference proteome</keyword>
<feature type="region of interest" description="Disordered" evidence="5">
    <location>
        <begin position="64"/>
        <end position="104"/>
    </location>
</feature>
<evidence type="ECO:0000259" key="7">
    <source>
        <dbReference type="Pfam" id="PF00520"/>
    </source>
</evidence>
<feature type="compositionally biased region" description="Basic and acidic residues" evidence="5">
    <location>
        <begin position="1"/>
        <end position="11"/>
    </location>
</feature>
<dbReference type="PANTHER" id="PTHR10217:SF435">
    <property type="entry name" value="POTASSIUM VOLTAGE-GATED CHANNEL PROTEIN EAG"/>
    <property type="match status" value="1"/>
</dbReference>
<evidence type="ECO:0000313" key="8">
    <source>
        <dbReference type="EMBL" id="CAE7239027.1"/>
    </source>
</evidence>
<dbReference type="EMBL" id="CAJNDS010000879">
    <property type="protein sequence ID" value="CAE7239027.1"/>
    <property type="molecule type" value="Genomic_DNA"/>
</dbReference>
<accession>A0A812L6J5</accession>
<evidence type="ECO:0000256" key="2">
    <source>
        <dbReference type="ARBA" id="ARBA00022692"/>
    </source>
</evidence>
<dbReference type="SUPFAM" id="SSF51206">
    <property type="entry name" value="cAMP-binding domain-like"/>
    <property type="match status" value="1"/>
</dbReference>
<dbReference type="Gene3D" id="2.60.120.10">
    <property type="entry name" value="Jelly Rolls"/>
    <property type="match status" value="1"/>
</dbReference>
<evidence type="ECO:0000256" key="4">
    <source>
        <dbReference type="ARBA" id="ARBA00023136"/>
    </source>
</evidence>
<dbReference type="AlphaFoldDB" id="A0A812L6J5"/>
<dbReference type="Pfam" id="PF00520">
    <property type="entry name" value="Ion_trans"/>
    <property type="match status" value="1"/>
</dbReference>
<protein>
    <submittedName>
        <fullName evidence="8">HCN2 protein</fullName>
    </submittedName>
</protein>